<accession>A0A3P7MFU9</accession>
<dbReference type="EMBL" id="UYRV01113606">
    <property type="protein sequence ID" value="VDN28345.1"/>
    <property type="molecule type" value="Genomic_DNA"/>
</dbReference>
<evidence type="ECO:0000256" key="1">
    <source>
        <dbReference type="SAM" id="MobiDB-lite"/>
    </source>
</evidence>
<evidence type="ECO:0000313" key="3">
    <source>
        <dbReference type="Proteomes" id="UP000271889"/>
    </source>
</evidence>
<name>A0A3P7MFU9_CYLGO</name>
<dbReference type="Proteomes" id="UP000271889">
    <property type="component" value="Unassembled WGS sequence"/>
</dbReference>
<keyword evidence="3" id="KW-1185">Reference proteome</keyword>
<organism evidence="2 3">
    <name type="scientific">Cylicostephanus goldi</name>
    <name type="common">Nematode worm</name>
    <dbReference type="NCBI Taxonomy" id="71465"/>
    <lineage>
        <taxon>Eukaryota</taxon>
        <taxon>Metazoa</taxon>
        <taxon>Ecdysozoa</taxon>
        <taxon>Nematoda</taxon>
        <taxon>Chromadorea</taxon>
        <taxon>Rhabditida</taxon>
        <taxon>Rhabditina</taxon>
        <taxon>Rhabditomorpha</taxon>
        <taxon>Strongyloidea</taxon>
        <taxon>Strongylidae</taxon>
        <taxon>Cylicostephanus</taxon>
    </lineage>
</organism>
<dbReference type="OrthoDB" id="5808032at2759"/>
<protein>
    <submittedName>
        <fullName evidence="2">Uncharacterized protein</fullName>
    </submittedName>
</protein>
<feature type="compositionally biased region" description="Polar residues" evidence="1">
    <location>
        <begin position="111"/>
        <end position="127"/>
    </location>
</feature>
<gene>
    <name evidence="2" type="ORF">CGOC_LOCUS10926</name>
</gene>
<proteinExistence type="predicted"/>
<feature type="region of interest" description="Disordered" evidence="1">
    <location>
        <begin position="111"/>
        <end position="131"/>
    </location>
</feature>
<sequence length="194" mass="21419">MWIVFSRKIDAGTTLVLSSDDYRDISTSSVPCKILVESLDGSDLMVSISTTSSISLRHPVSSEELTITDNKQVVAVKQEPKIALSLACRDLYYAIQSIVVVLTRQNATIQSARDASAQQPTERSVSPENRREQRASILARINFEPPPILREFEPEVEDRSVEPPKEDICCLPAYQVVSGVISLFGAQKIEILGV</sequence>
<evidence type="ECO:0000313" key="2">
    <source>
        <dbReference type="EMBL" id="VDN28345.1"/>
    </source>
</evidence>
<reference evidence="2 3" key="1">
    <citation type="submission" date="2018-11" db="EMBL/GenBank/DDBJ databases">
        <authorList>
            <consortium name="Pathogen Informatics"/>
        </authorList>
    </citation>
    <scope>NUCLEOTIDE SEQUENCE [LARGE SCALE GENOMIC DNA]</scope>
</reference>
<dbReference type="AlphaFoldDB" id="A0A3P7MFU9"/>